<keyword evidence="3" id="KW-0539">Nucleus</keyword>
<dbReference type="RefSeq" id="XP_022474089.1">
    <property type="nucleotide sequence ID" value="XM_022619353.1"/>
</dbReference>
<sequence>MSNPAEPTSQEATAPAPADSTIAPTPAPAIVDTASLDVPMADAGESASSPIPIPQAAPSAPSPAPGRTGTPSRNVNGEASSRAGSVHPDANATSFPNRAVEHGDSARMYINNHVTAALLEGMKIISKNQPANPLHVLGNFLLEESRRRNEPST</sequence>
<dbReference type="Proteomes" id="UP000176998">
    <property type="component" value="Unassembled WGS sequence"/>
</dbReference>
<reference evidence="5 6" key="1">
    <citation type="submission" date="2016-09" db="EMBL/GenBank/DDBJ databases">
        <authorList>
            <person name="Capua I."/>
            <person name="De Benedictis P."/>
            <person name="Joannis T."/>
            <person name="Lombin L.H."/>
            <person name="Cattoli G."/>
        </authorList>
    </citation>
    <scope>NUCLEOTIDE SEQUENCE [LARGE SCALE GENOMIC DNA]</scope>
    <source>
        <strain evidence="5 6">IMI 309357</strain>
    </source>
</reference>
<feature type="compositionally biased region" description="Polar residues" evidence="4">
    <location>
        <begin position="69"/>
        <end position="83"/>
    </location>
</feature>
<dbReference type="InterPro" id="IPR049629">
    <property type="entry name" value="DPY30_SDC1_DD"/>
</dbReference>
<proteinExistence type="inferred from homology"/>
<dbReference type="Pfam" id="PF05186">
    <property type="entry name" value="Dpy-30"/>
    <property type="match status" value="1"/>
</dbReference>
<dbReference type="CDD" id="cd22965">
    <property type="entry name" value="DD_DPY30_SDC1"/>
    <property type="match status" value="1"/>
</dbReference>
<comment type="subcellular location">
    <subcellularLocation>
        <location evidence="1">Nucleus</location>
    </subcellularLocation>
</comment>
<dbReference type="STRING" id="1209926.A0A1G4B6I7"/>
<evidence type="ECO:0000256" key="1">
    <source>
        <dbReference type="ARBA" id="ARBA00004123"/>
    </source>
</evidence>
<gene>
    <name evidence="5" type="ORF">CORC01_07718</name>
</gene>
<dbReference type="InterPro" id="IPR007858">
    <property type="entry name" value="Dpy-30_motif"/>
</dbReference>
<dbReference type="GeneID" id="34560863"/>
<evidence type="ECO:0000313" key="6">
    <source>
        <dbReference type="Proteomes" id="UP000176998"/>
    </source>
</evidence>
<dbReference type="AlphaFoldDB" id="A0A1G4B6I7"/>
<dbReference type="EMBL" id="MJBS01000063">
    <property type="protein sequence ID" value="OHE96933.1"/>
    <property type="molecule type" value="Genomic_DNA"/>
</dbReference>
<evidence type="ECO:0000256" key="2">
    <source>
        <dbReference type="ARBA" id="ARBA00010849"/>
    </source>
</evidence>
<feature type="compositionally biased region" description="Pro residues" evidence="4">
    <location>
        <begin position="51"/>
        <end position="64"/>
    </location>
</feature>
<name>A0A1G4B6I7_9PEZI</name>
<feature type="region of interest" description="Disordered" evidence="4">
    <location>
        <begin position="1"/>
        <end position="101"/>
    </location>
</feature>
<accession>A0A1G4B6I7</accession>
<evidence type="ECO:0000313" key="5">
    <source>
        <dbReference type="EMBL" id="OHE96933.1"/>
    </source>
</evidence>
<evidence type="ECO:0000256" key="4">
    <source>
        <dbReference type="SAM" id="MobiDB-lite"/>
    </source>
</evidence>
<organism evidence="5 6">
    <name type="scientific">Colletotrichum orchidophilum</name>
    <dbReference type="NCBI Taxonomy" id="1209926"/>
    <lineage>
        <taxon>Eukaryota</taxon>
        <taxon>Fungi</taxon>
        <taxon>Dikarya</taxon>
        <taxon>Ascomycota</taxon>
        <taxon>Pezizomycotina</taxon>
        <taxon>Sordariomycetes</taxon>
        <taxon>Hypocreomycetidae</taxon>
        <taxon>Glomerellales</taxon>
        <taxon>Glomerellaceae</taxon>
        <taxon>Colletotrichum</taxon>
    </lineage>
</organism>
<dbReference type="GO" id="GO:0005634">
    <property type="term" value="C:nucleus"/>
    <property type="evidence" value="ECO:0007669"/>
    <property type="project" value="UniProtKB-SubCell"/>
</dbReference>
<evidence type="ECO:0000256" key="3">
    <source>
        <dbReference type="ARBA" id="ARBA00023242"/>
    </source>
</evidence>
<dbReference type="OrthoDB" id="417678at2759"/>
<feature type="compositionally biased region" description="Polar residues" evidence="4">
    <location>
        <begin position="1"/>
        <end position="12"/>
    </location>
</feature>
<keyword evidence="6" id="KW-1185">Reference proteome</keyword>
<protein>
    <submittedName>
        <fullName evidence="5">Dpy-30 domain-containing protein</fullName>
    </submittedName>
</protein>
<comment type="caution">
    <text evidence="5">The sequence shown here is derived from an EMBL/GenBank/DDBJ whole genome shotgun (WGS) entry which is preliminary data.</text>
</comment>
<dbReference type="Gene3D" id="1.20.890.10">
    <property type="entry name" value="cAMP-dependent protein kinase regulatory subunit, dimerization-anchoring domain"/>
    <property type="match status" value="1"/>
</dbReference>
<comment type="similarity">
    <text evidence="2">Belongs to the dpy-30 family.</text>
</comment>